<dbReference type="GO" id="GO:0042058">
    <property type="term" value="P:regulation of epidermal growth factor receptor signaling pathway"/>
    <property type="evidence" value="ECO:0007669"/>
    <property type="project" value="TreeGrafter"/>
</dbReference>
<gene>
    <name evidence="10" type="ORF">CDAUBV1_LOCUS12759</name>
</gene>
<comment type="caution">
    <text evidence="10">The sequence shown here is derived from an EMBL/GenBank/DDBJ whole genome shotgun (WGS) entry which is preliminary data.</text>
</comment>
<feature type="transmembrane region" description="Helical" evidence="8">
    <location>
        <begin position="551"/>
        <end position="571"/>
    </location>
</feature>
<keyword evidence="3 8" id="KW-0812">Transmembrane</keyword>
<sequence length="718" mass="80028">MNPVEGGSQGPTPRRRLRELNEFAEKSLSFLGLNTDEDSMQNKTKRRLSYMIQFGSLKKEFLPQVALLPPDHGRPSFRRYCSVPVGSTHLDTIPESKCGPMTALQSAKETSATSAPVPHSASPKKTPFTSVFSSEGSSPQSLILPGDTGQHSSKFSERVASIAPKIRTRIGCTPVEYWPYFTYLICTTHVLVFVVAWAIYGPSPVGQSLQSRYLGLVRLPNLRNSTACWAEPENLWLGPRYADLIRLGACYPPCMRFDSNLYQAVVEKQKTSDRLSGCCLQENGQKCYQTSMSHCVRDGGEWLRYRGRPSAYLAKSMAAHRDSSPSDDRLYSGHSFAHRSEASSTNRSGPVCGLDPAYCLQPRSSSVMPWSETDVTEWPVCSYSTKISETGNEARHMQCEVTGRPCCLGIRGECIITTQEHCKFVHGIYNANAALCSQVNCLRQVCGMWSFWNGVYPDQHYRVTTALFIPSGFVPLIAYLAIHLTFVRNLEKLIGSCRMCIVYLLSGSVGNLLSGYFLPYQISAGPTPSLMALVGLRSIIYFCYSGPLPRLNMGLVKNVFLVIGLFIAGFFPWLDNFLLFGGFVSGALFSFVLLPYPRLCTSITSDPDEGDKDASNMIALLPMSSHTRGIYARRHSRLESSMPRKRLLSYPRHRLPVEVVSSVLWLVLIVGLFCLFNFAPVSRCKWCTYFTCLPIVPNLCDAFNLDVNERSECATQDW</sequence>
<evidence type="ECO:0000256" key="7">
    <source>
        <dbReference type="SAM" id="MobiDB-lite"/>
    </source>
</evidence>
<reference evidence="10" key="1">
    <citation type="submission" date="2024-06" db="EMBL/GenBank/DDBJ databases">
        <authorList>
            <person name="Liu X."/>
            <person name="Lenzi L."/>
            <person name="Haldenby T S."/>
            <person name="Uol C."/>
        </authorList>
    </citation>
    <scope>NUCLEOTIDE SEQUENCE</scope>
</reference>
<feature type="transmembrane region" description="Helical" evidence="8">
    <location>
        <begin position="499"/>
        <end position="518"/>
    </location>
</feature>
<evidence type="ECO:0000313" key="11">
    <source>
        <dbReference type="Proteomes" id="UP001497525"/>
    </source>
</evidence>
<dbReference type="Proteomes" id="UP001497525">
    <property type="component" value="Unassembled WGS sequence"/>
</dbReference>
<feature type="region of interest" description="Disordered" evidence="7">
    <location>
        <begin position="109"/>
        <end position="150"/>
    </location>
</feature>
<feature type="transmembrane region" description="Helical" evidence="8">
    <location>
        <begin position="655"/>
        <end position="679"/>
    </location>
</feature>
<comment type="subcellular location">
    <subcellularLocation>
        <location evidence="1">Endoplasmic reticulum membrane</location>
        <topology evidence="1">Multi-pass membrane protein</topology>
    </subcellularLocation>
</comment>
<keyword evidence="6 8" id="KW-0472">Membrane</keyword>
<evidence type="ECO:0000259" key="9">
    <source>
        <dbReference type="Pfam" id="PF01694"/>
    </source>
</evidence>
<evidence type="ECO:0000256" key="6">
    <source>
        <dbReference type="ARBA" id="ARBA00023136"/>
    </source>
</evidence>
<feature type="transmembrane region" description="Helical" evidence="8">
    <location>
        <begin position="577"/>
        <end position="596"/>
    </location>
</feature>
<feature type="transmembrane region" description="Helical" evidence="8">
    <location>
        <begin position="177"/>
        <end position="200"/>
    </location>
</feature>
<name>A0AAV2TMH3_CALDB</name>
<keyword evidence="5 8" id="KW-1133">Transmembrane helix</keyword>
<dbReference type="SUPFAM" id="SSF144091">
    <property type="entry name" value="Rhomboid-like"/>
    <property type="match status" value="1"/>
</dbReference>
<feature type="compositionally biased region" description="Polar residues" evidence="7">
    <location>
        <begin position="127"/>
        <end position="141"/>
    </location>
</feature>
<evidence type="ECO:0000256" key="3">
    <source>
        <dbReference type="ARBA" id="ARBA00022692"/>
    </source>
</evidence>
<comment type="similarity">
    <text evidence="2">Belongs to the peptidase S54 family.</text>
</comment>
<dbReference type="AlphaFoldDB" id="A0AAV2TMH3"/>
<dbReference type="GO" id="GO:0050708">
    <property type="term" value="P:regulation of protein secretion"/>
    <property type="evidence" value="ECO:0007669"/>
    <property type="project" value="TreeGrafter"/>
</dbReference>
<dbReference type="GO" id="GO:0005789">
    <property type="term" value="C:endoplasmic reticulum membrane"/>
    <property type="evidence" value="ECO:0007669"/>
    <property type="project" value="UniProtKB-SubCell"/>
</dbReference>
<accession>A0AAV2TMH3</accession>
<organism evidence="10 11">
    <name type="scientific">Calicophoron daubneyi</name>
    <name type="common">Rumen fluke</name>
    <name type="synonym">Paramphistomum daubneyi</name>
    <dbReference type="NCBI Taxonomy" id="300641"/>
    <lineage>
        <taxon>Eukaryota</taxon>
        <taxon>Metazoa</taxon>
        <taxon>Spiralia</taxon>
        <taxon>Lophotrochozoa</taxon>
        <taxon>Platyhelminthes</taxon>
        <taxon>Trematoda</taxon>
        <taxon>Digenea</taxon>
        <taxon>Plagiorchiida</taxon>
        <taxon>Pronocephalata</taxon>
        <taxon>Paramphistomoidea</taxon>
        <taxon>Paramphistomidae</taxon>
        <taxon>Calicophoron</taxon>
    </lineage>
</organism>
<evidence type="ECO:0000313" key="10">
    <source>
        <dbReference type="EMBL" id="CAL5138144.1"/>
    </source>
</evidence>
<dbReference type="InterPro" id="IPR022764">
    <property type="entry name" value="Peptidase_S54_rhomboid_dom"/>
</dbReference>
<evidence type="ECO:0000256" key="4">
    <source>
        <dbReference type="ARBA" id="ARBA00022824"/>
    </source>
</evidence>
<proteinExistence type="inferred from homology"/>
<dbReference type="InterPro" id="IPR051512">
    <property type="entry name" value="Inactive_Rhomboid"/>
</dbReference>
<dbReference type="InterPro" id="IPR035952">
    <property type="entry name" value="Rhomboid-like_sf"/>
</dbReference>
<protein>
    <recommendedName>
        <fullName evidence="9">Peptidase S54 rhomboid domain-containing protein</fullName>
    </recommendedName>
</protein>
<evidence type="ECO:0000256" key="8">
    <source>
        <dbReference type="SAM" id="Phobius"/>
    </source>
</evidence>
<evidence type="ECO:0000256" key="1">
    <source>
        <dbReference type="ARBA" id="ARBA00004477"/>
    </source>
</evidence>
<dbReference type="GO" id="GO:0004252">
    <property type="term" value="F:serine-type endopeptidase activity"/>
    <property type="evidence" value="ECO:0007669"/>
    <property type="project" value="InterPro"/>
</dbReference>
<feature type="transmembrane region" description="Helical" evidence="8">
    <location>
        <begin position="467"/>
        <end position="487"/>
    </location>
</feature>
<feature type="domain" description="Peptidase S54 rhomboid" evidence="9">
    <location>
        <begin position="458"/>
        <end position="595"/>
    </location>
</feature>
<evidence type="ECO:0000256" key="5">
    <source>
        <dbReference type="ARBA" id="ARBA00022989"/>
    </source>
</evidence>
<evidence type="ECO:0000256" key="2">
    <source>
        <dbReference type="ARBA" id="ARBA00009045"/>
    </source>
</evidence>
<dbReference type="PANTHER" id="PTHR45965:SF3">
    <property type="entry name" value="INACTIVE RHOMBOID PROTEIN 1"/>
    <property type="match status" value="1"/>
</dbReference>
<keyword evidence="4" id="KW-0256">Endoplasmic reticulum</keyword>
<dbReference type="Gene3D" id="1.20.1540.10">
    <property type="entry name" value="Rhomboid-like"/>
    <property type="match status" value="1"/>
</dbReference>
<dbReference type="PANTHER" id="PTHR45965">
    <property type="entry name" value="INACTIVE RHOMBOID PROTEIN"/>
    <property type="match status" value="1"/>
</dbReference>
<dbReference type="EMBL" id="CAXLJL010000478">
    <property type="protein sequence ID" value="CAL5138144.1"/>
    <property type="molecule type" value="Genomic_DNA"/>
</dbReference>
<dbReference type="Pfam" id="PF01694">
    <property type="entry name" value="Rhomboid"/>
    <property type="match status" value="1"/>
</dbReference>